<comment type="caution">
    <text evidence="1">The sequence shown here is derived from an EMBL/GenBank/DDBJ whole genome shotgun (WGS) entry which is preliminary data.</text>
</comment>
<feature type="non-terminal residue" evidence="1">
    <location>
        <position position="1"/>
    </location>
</feature>
<name>A0ABT4EW32_9BACI</name>
<accession>A0ABT4EW32</accession>
<dbReference type="EMBL" id="JAMDLZ010000060">
    <property type="protein sequence ID" value="MCY9549885.1"/>
    <property type="molecule type" value="Genomic_DNA"/>
</dbReference>
<organism evidence="1 2">
    <name type="scientific">Lysinibacillus xylanilyticus</name>
    <dbReference type="NCBI Taxonomy" id="582475"/>
    <lineage>
        <taxon>Bacteria</taxon>
        <taxon>Bacillati</taxon>
        <taxon>Bacillota</taxon>
        <taxon>Bacilli</taxon>
        <taxon>Bacillales</taxon>
        <taxon>Bacillaceae</taxon>
        <taxon>Lysinibacillus</taxon>
    </lineage>
</organism>
<gene>
    <name evidence="1" type="ORF">M5W82_23720</name>
</gene>
<reference evidence="1 2" key="1">
    <citation type="submission" date="2022-05" db="EMBL/GenBank/DDBJ databases">
        <title>Genome Sequencing of Bee-Associated Microbes.</title>
        <authorList>
            <person name="Dunlap C."/>
        </authorList>
    </citation>
    <scope>NUCLEOTIDE SEQUENCE [LARGE SCALE GENOMIC DNA]</scope>
    <source>
        <strain evidence="1 2">NRRL BD-083</strain>
    </source>
</reference>
<sequence>LIGYILINGLTYFLEFHSAYKIKQIANATAKIKNHCGTPPKLILTPRVKIFIIDMVKKR</sequence>
<dbReference type="RefSeq" id="WP_268639775.1">
    <property type="nucleotide sequence ID" value="NZ_JAMDLZ010000060.1"/>
</dbReference>
<protein>
    <submittedName>
        <fullName evidence="1">Uncharacterized protein</fullName>
    </submittedName>
</protein>
<proteinExistence type="predicted"/>
<evidence type="ECO:0000313" key="1">
    <source>
        <dbReference type="EMBL" id="MCY9549885.1"/>
    </source>
</evidence>
<dbReference type="Proteomes" id="UP001527052">
    <property type="component" value="Unassembled WGS sequence"/>
</dbReference>
<keyword evidence="2" id="KW-1185">Reference proteome</keyword>
<evidence type="ECO:0000313" key="2">
    <source>
        <dbReference type="Proteomes" id="UP001527052"/>
    </source>
</evidence>